<feature type="domain" description="PAS" evidence="2">
    <location>
        <begin position="217"/>
        <end position="262"/>
    </location>
</feature>
<dbReference type="SMART" id="SM00086">
    <property type="entry name" value="PAC"/>
    <property type="match status" value="2"/>
</dbReference>
<feature type="domain" description="PAC" evidence="3">
    <location>
        <begin position="291"/>
        <end position="341"/>
    </location>
</feature>
<dbReference type="SUPFAM" id="SSF55874">
    <property type="entry name" value="ATPase domain of HSP90 chaperone/DNA topoisomerase II/histidine kinase"/>
    <property type="match status" value="1"/>
</dbReference>
<dbReference type="CDD" id="cd00130">
    <property type="entry name" value="PAS"/>
    <property type="match status" value="2"/>
</dbReference>
<evidence type="ECO:0000259" key="3">
    <source>
        <dbReference type="PROSITE" id="PS50113"/>
    </source>
</evidence>
<dbReference type="Pfam" id="PF08447">
    <property type="entry name" value="PAS_3"/>
    <property type="match status" value="1"/>
</dbReference>
<dbReference type="InterPro" id="IPR003594">
    <property type="entry name" value="HATPase_dom"/>
</dbReference>
<dbReference type="InterPro" id="IPR000700">
    <property type="entry name" value="PAS-assoc_C"/>
</dbReference>
<feature type="domain" description="Histidine kinase" evidence="1">
    <location>
        <begin position="352"/>
        <end position="549"/>
    </location>
</feature>
<dbReference type="InterPro" id="IPR001610">
    <property type="entry name" value="PAC"/>
</dbReference>
<evidence type="ECO:0000259" key="1">
    <source>
        <dbReference type="PROSITE" id="PS50109"/>
    </source>
</evidence>
<dbReference type="InterPro" id="IPR013655">
    <property type="entry name" value="PAS_fold_3"/>
</dbReference>
<dbReference type="GO" id="GO:0016772">
    <property type="term" value="F:transferase activity, transferring phosphorus-containing groups"/>
    <property type="evidence" value="ECO:0007669"/>
    <property type="project" value="InterPro"/>
</dbReference>
<dbReference type="PANTHER" id="PTHR43065">
    <property type="entry name" value="SENSOR HISTIDINE KINASE"/>
    <property type="match status" value="1"/>
</dbReference>
<dbReference type="PROSITE" id="PS50113">
    <property type="entry name" value="PAC"/>
    <property type="match status" value="2"/>
</dbReference>
<comment type="caution">
    <text evidence="4">The sequence shown here is derived from an EMBL/GenBank/DDBJ whole genome shotgun (WGS) entry which is preliminary data.</text>
</comment>
<feature type="domain" description="PAC" evidence="3">
    <location>
        <begin position="171"/>
        <end position="222"/>
    </location>
</feature>
<dbReference type="InterPro" id="IPR004358">
    <property type="entry name" value="Sig_transdc_His_kin-like_C"/>
</dbReference>
<dbReference type="PRINTS" id="PR00344">
    <property type="entry name" value="BCTRLSENSOR"/>
</dbReference>
<dbReference type="Pfam" id="PF07568">
    <property type="entry name" value="HisKA_2"/>
    <property type="match status" value="1"/>
</dbReference>
<dbReference type="PROSITE" id="PS50109">
    <property type="entry name" value="HIS_KIN"/>
    <property type="match status" value="1"/>
</dbReference>
<feature type="domain" description="PAS" evidence="2">
    <location>
        <begin position="96"/>
        <end position="155"/>
    </location>
</feature>
<dbReference type="InterPro" id="IPR036890">
    <property type="entry name" value="HATPase_C_sf"/>
</dbReference>
<evidence type="ECO:0000313" key="4">
    <source>
        <dbReference type="EMBL" id="KKN10702.1"/>
    </source>
</evidence>
<dbReference type="NCBIfam" id="TIGR00229">
    <property type="entry name" value="sensory_box"/>
    <property type="match status" value="2"/>
</dbReference>
<dbReference type="PROSITE" id="PS50112">
    <property type="entry name" value="PAS"/>
    <property type="match status" value="2"/>
</dbReference>
<dbReference type="SMART" id="SM00387">
    <property type="entry name" value="HATPase_c"/>
    <property type="match status" value="1"/>
</dbReference>
<dbReference type="InterPro" id="IPR005467">
    <property type="entry name" value="His_kinase_dom"/>
</dbReference>
<evidence type="ECO:0000259" key="2">
    <source>
        <dbReference type="PROSITE" id="PS50112"/>
    </source>
</evidence>
<dbReference type="Gene3D" id="3.30.450.20">
    <property type="entry name" value="PAS domain"/>
    <property type="match status" value="2"/>
</dbReference>
<dbReference type="SMART" id="SM00091">
    <property type="entry name" value="PAS"/>
    <property type="match status" value="2"/>
</dbReference>
<dbReference type="SUPFAM" id="SSF55785">
    <property type="entry name" value="PYP-like sensor domain (PAS domain)"/>
    <property type="match status" value="2"/>
</dbReference>
<dbReference type="Gene3D" id="3.30.565.10">
    <property type="entry name" value="Histidine kinase-like ATPase, C-terminal domain"/>
    <property type="match status" value="1"/>
</dbReference>
<reference evidence="4" key="1">
    <citation type="journal article" date="2015" name="Nature">
        <title>Complex archaea that bridge the gap between prokaryotes and eukaryotes.</title>
        <authorList>
            <person name="Spang A."/>
            <person name="Saw J.H."/>
            <person name="Jorgensen S.L."/>
            <person name="Zaremba-Niedzwiedzka K."/>
            <person name="Martijn J."/>
            <person name="Lind A.E."/>
            <person name="van Eijk R."/>
            <person name="Schleper C."/>
            <person name="Guy L."/>
            <person name="Ettema T.J."/>
        </authorList>
    </citation>
    <scope>NUCLEOTIDE SEQUENCE</scope>
</reference>
<accession>A0A0F9NFE4</accession>
<dbReference type="InterPro" id="IPR011495">
    <property type="entry name" value="Sig_transdc_His_kin_sub2_dim/P"/>
</dbReference>
<dbReference type="PANTHER" id="PTHR43065:SF23">
    <property type="entry name" value="SENSOR HISTIDINE KINASE PDTAS"/>
    <property type="match status" value="1"/>
</dbReference>
<proteinExistence type="predicted"/>
<sequence length="554" mass="63596">MSNTYTIKNSRGTVIATINETQKDSSSTSLVLQGRGAKEYGFDEEAYIGAMRRVPVIIEDMHKKNLEVLARLTEMLAEMGLKQKRQLETEQALRESRESFKALVEFTHAIHWEMDLATNRFTYISPQIETILGYTPDRWATFELWAETVHPDDREYAVNYCSTEAGKGEDHAFVYRSIAADGRTVWLHDIIKVIMSAGKPIKLIGIMMDITERKNAEEELLRTQFSMDKTRDAVYWMCPDARFIYVNDSATEALGYTREELLTMSVDDIAPGRLEDIWPEYWKELSEKGSIVFESEHKRKDGSVFPVEISVNYMKFGLKEYNCAFARDITERKAAEKKIKDSLQEKELLLSEIHHRVKNNMAVMSSLLGMQSKFVKDKDDRKMFLDTQKRIKSMALIHDKLYKSDDFSSIDIKDYIESLVRELVKSFQTSSNNINFKVDVGDVHVGIDEAVPYALILNELIMNSLKYAFQENGSGEIEVGLNPFKEDRLQLIVRDNGCGLPEGLDFRRSESFGLQIVNSLVSQLNGEIEIDSNNSNRGTSFNIIFPRPDYKKRI</sequence>
<dbReference type="Pfam" id="PF13426">
    <property type="entry name" value="PAS_9"/>
    <property type="match status" value="1"/>
</dbReference>
<dbReference type="InterPro" id="IPR035965">
    <property type="entry name" value="PAS-like_dom_sf"/>
</dbReference>
<organism evidence="4">
    <name type="scientific">marine sediment metagenome</name>
    <dbReference type="NCBI Taxonomy" id="412755"/>
    <lineage>
        <taxon>unclassified sequences</taxon>
        <taxon>metagenomes</taxon>
        <taxon>ecological metagenomes</taxon>
    </lineage>
</organism>
<dbReference type="AlphaFoldDB" id="A0A0F9NFE4"/>
<name>A0A0F9NFE4_9ZZZZ</name>
<gene>
    <name evidence="4" type="ORF">LCGC14_1033940</name>
</gene>
<protein>
    <submittedName>
        <fullName evidence="4">Uncharacterized protein</fullName>
    </submittedName>
</protein>
<dbReference type="EMBL" id="LAZR01004216">
    <property type="protein sequence ID" value="KKN10702.1"/>
    <property type="molecule type" value="Genomic_DNA"/>
</dbReference>
<dbReference type="InterPro" id="IPR000014">
    <property type="entry name" value="PAS"/>
</dbReference>
<dbReference type="Pfam" id="PF02518">
    <property type="entry name" value="HATPase_c"/>
    <property type="match status" value="1"/>
</dbReference>